<evidence type="ECO:0000256" key="2">
    <source>
        <dbReference type="ARBA" id="ARBA00001843"/>
    </source>
</evidence>
<dbReference type="NCBIfam" id="NF009910">
    <property type="entry name" value="PRK13370.1-4"/>
    <property type="match status" value="1"/>
</dbReference>
<dbReference type="Gene3D" id="3.40.830.10">
    <property type="entry name" value="LigB-like"/>
    <property type="match status" value="1"/>
</dbReference>
<keyword evidence="9 10" id="KW-0408">Iron</keyword>
<gene>
    <name evidence="10" type="primary">mhpB</name>
    <name evidence="12" type="ORF">WIS52_03180</name>
</gene>
<dbReference type="RefSeq" id="WP_349296536.1">
    <property type="nucleotide sequence ID" value="NZ_JBEDNQ010000001.1"/>
</dbReference>
<sequence>MSLALVTLSHSPLMGRHQPAADVVAAVDEALADARSFVAEFAPEVVLLVAPDHYNGMFYDLMPPFCVGTAARSIGDYGTAEGPLPVHRELSEAVLRHALDRDIDLAHSERMVVDHGFAQPLEILFGSIDAVQVVPVFVNSVAVPLGPGRRARMLGRAIGEVLRDRSERVLVLGSGGLSHDPPLPRLADAPAEVAEALIAGRNPSASAREGREARVLDAGRAMTAGTAPVLDLNPDWDLSFIELLRSGRVEAFDRWSTEQVAAQAGNSAHEVRTWVLAYAALAAAGQYEVRSTFYRPIPEWIAGFGVTTALPVANGV</sequence>
<accession>A0ABV1K6K4</accession>
<dbReference type="InterPro" id="IPR023789">
    <property type="entry name" value="DHPP/DHXA_dioxygenase"/>
</dbReference>
<evidence type="ECO:0000256" key="3">
    <source>
        <dbReference type="ARBA" id="ARBA00005207"/>
    </source>
</evidence>
<feature type="active site" description="Proton acceptor" evidence="10">
    <location>
        <position position="179"/>
    </location>
</feature>
<evidence type="ECO:0000256" key="7">
    <source>
        <dbReference type="ARBA" id="ARBA00022964"/>
    </source>
</evidence>
<dbReference type="Pfam" id="PF02900">
    <property type="entry name" value="LigB"/>
    <property type="match status" value="1"/>
</dbReference>
<evidence type="ECO:0000259" key="11">
    <source>
        <dbReference type="Pfam" id="PF02900"/>
    </source>
</evidence>
<keyword evidence="13" id="KW-1185">Reference proteome</keyword>
<dbReference type="InterPro" id="IPR004183">
    <property type="entry name" value="Xdiol_dOase_suB"/>
</dbReference>
<comment type="catalytic activity">
    <reaction evidence="1 10">
        <text>(2E)-3-(2,3-dihydroxyphenyl)prop-2-enoate + O2 = (2Z,4E,7E)-2-hydroxy-6-oxonona-2,4,7-trienedioate + H(+)</text>
        <dbReference type="Rhea" id="RHEA:25054"/>
        <dbReference type="ChEBI" id="CHEBI:15378"/>
        <dbReference type="ChEBI" id="CHEBI:15379"/>
        <dbReference type="ChEBI" id="CHEBI:58642"/>
        <dbReference type="ChEBI" id="CHEBI:66888"/>
        <dbReference type="EC" id="1.13.11.16"/>
    </reaction>
</comment>
<comment type="pathway">
    <text evidence="3 10">Aromatic compound metabolism; 3-phenylpropanoate degradation.</text>
</comment>
<comment type="similarity">
    <text evidence="4 10">Belongs to the LigB/MhpB extradiol dioxygenase family.</text>
</comment>
<keyword evidence="7 10" id="KW-0223">Dioxygenase</keyword>
<comment type="catalytic activity">
    <reaction evidence="2 10">
        <text>3-(2,3-dihydroxyphenyl)propanoate + O2 = (2Z,4E)-2-hydroxy-6-oxonona-2,4-dienedioate + H(+)</text>
        <dbReference type="Rhea" id="RHEA:23840"/>
        <dbReference type="ChEBI" id="CHEBI:15378"/>
        <dbReference type="ChEBI" id="CHEBI:15379"/>
        <dbReference type="ChEBI" id="CHEBI:46951"/>
        <dbReference type="ChEBI" id="CHEBI:66887"/>
        <dbReference type="EC" id="1.13.11.16"/>
    </reaction>
</comment>
<comment type="cofactor">
    <cofactor evidence="10">
        <name>Fe(2+)</name>
        <dbReference type="ChEBI" id="CHEBI:29033"/>
    </cofactor>
</comment>
<dbReference type="HAMAP" id="MF_01653">
    <property type="entry name" value="MhpB"/>
    <property type="match status" value="1"/>
</dbReference>
<comment type="caution">
    <text evidence="12">The sequence shown here is derived from an EMBL/GenBank/DDBJ whole genome shotgun (WGS) entry which is preliminary data.</text>
</comment>
<dbReference type="SUPFAM" id="SSF53213">
    <property type="entry name" value="LigB-like"/>
    <property type="match status" value="1"/>
</dbReference>
<reference evidence="12 13" key="1">
    <citation type="submission" date="2024-03" db="EMBL/GenBank/DDBJ databases">
        <title>Draft genome sequence of Pseudonocardia nematodicida JCM 31783.</title>
        <authorList>
            <person name="Butdee W."/>
            <person name="Duangmal K."/>
        </authorList>
    </citation>
    <scope>NUCLEOTIDE SEQUENCE [LARGE SCALE GENOMIC DNA]</scope>
    <source>
        <strain evidence="12 13">JCM 31783</strain>
    </source>
</reference>
<keyword evidence="6 10" id="KW-0058">Aromatic hydrocarbons catabolism</keyword>
<dbReference type="GO" id="GO:0047070">
    <property type="term" value="F:3-carboxyethylcatechol 2,3-dioxygenase activity"/>
    <property type="evidence" value="ECO:0007669"/>
    <property type="project" value="UniProtKB-EC"/>
</dbReference>
<dbReference type="EMBL" id="JBEDNQ010000001">
    <property type="protein sequence ID" value="MEQ3549463.1"/>
    <property type="molecule type" value="Genomic_DNA"/>
</dbReference>
<feature type="active site" description="Proton donor" evidence="10">
    <location>
        <position position="115"/>
    </location>
</feature>
<evidence type="ECO:0000256" key="1">
    <source>
        <dbReference type="ARBA" id="ARBA00001748"/>
    </source>
</evidence>
<keyword evidence="8 10" id="KW-0560">Oxidoreductase</keyword>
<evidence type="ECO:0000256" key="9">
    <source>
        <dbReference type="ARBA" id="ARBA00023004"/>
    </source>
</evidence>
<evidence type="ECO:0000256" key="10">
    <source>
        <dbReference type="HAMAP-Rule" id="MF_01653"/>
    </source>
</evidence>
<organism evidence="12 13">
    <name type="scientific">Pseudonocardia nematodicida</name>
    <dbReference type="NCBI Taxonomy" id="1206997"/>
    <lineage>
        <taxon>Bacteria</taxon>
        <taxon>Bacillati</taxon>
        <taxon>Actinomycetota</taxon>
        <taxon>Actinomycetes</taxon>
        <taxon>Pseudonocardiales</taxon>
        <taxon>Pseudonocardiaceae</taxon>
        <taxon>Pseudonocardia</taxon>
    </lineage>
</organism>
<dbReference type="Proteomes" id="UP001494902">
    <property type="component" value="Unassembled WGS sequence"/>
</dbReference>
<dbReference type="EC" id="1.13.11.16" evidence="10"/>
<feature type="domain" description="Extradiol ring-cleavage dioxygenase class III enzyme subunit B" evidence="11">
    <location>
        <begin position="6"/>
        <end position="305"/>
    </location>
</feature>
<evidence type="ECO:0000256" key="8">
    <source>
        <dbReference type="ARBA" id="ARBA00023002"/>
    </source>
</evidence>
<protein>
    <recommendedName>
        <fullName evidence="10">2,3-dihydroxyphenylpropionate/2,3-dihydroxicinnamic acid 1,2-dioxygenase</fullName>
        <ecNumber evidence="10">1.13.11.16</ecNumber>
    </recommendedName>
    <alternativeName>
        <fullName evidence="10">3-carboxyethylcatechol 2,3-dioxygenase</fullName>
    </alternativeName>
</protein>
<evidence type="ECO:0000256" key="5">
    <source>
        <dbReference type="ARBA" id="ARBA00011881"/>
    </source>
</evidence>
<evidence type="ECO:0000256" key="6">
    <source>
        <dbReference type="ARBA" id="ARBA00022797"/>
    </source>
</evidence>
<name>A0ABV1K6K4_9PSEU</name>
<comment type="subunit">
    <text evidence="5 10">Homotetramer.</text>
</comment>
<evidence type="ECO:0000256" key="4">
    <source>
        <dbReference type="ARBA" id="ARBA00007030"/>
    </source>
</evidence>
<evidence type="ECO:0000313" key="12">
    <source>
        <dbReference type="EMBL" id="MEQ3549463.1"/>
    </source>
</evidence>
<comment type="function">
    <text evidence="10">Catalyzes the non-heme iron(II)-dependent oxidative cleavage of 2,3-dihydroxyphenylpropionic acid and 2,3-dihydroxicinnamic acid into 2-hydroxy-6-ketononadienedioate and 2-hydroxy-6-ketononatrienedioate, respectively.</text>
</comment>
<evidence type="ECO:0000313" key="13">
    <source>
        <dbReference type="Proteomes" id="UP001494902"/>
    </source>
</evidence>
<proteinExistence type="inferred from homology"/>